<sequence>MSPISSGESNSGGINVLEFIRSSLKPEIIQAVASIRCDGFFNVVDQRWKFFCSGLKISDRSFRVDKNSSGRAVGRSIRGKRAHL</sequence>
<dbReference type="AlphaFoldDB" id="A0A4R7CX09"/>
<organism evidence="1 2">
    <name type="scientific">Sphingobacterium paludis</name>
    <dbReference type="NCBI Taxonomy" id="1476465"/>
    <lineage>
        <taxon>Bacteria</taxon>
        <taxon>Pseudomonadati</taxon>
        <taxon>Bacteroidota</taxon>
        <taxon>Sphingobacteriia</taxon>
        <taxon>Sphingobacteriales</taxon>
        <taxon>Sphingobacteriaceae</taxon>
        <taxon>Sphingobacterium</taxon>
    </lineage>
</organism>
<proteinExistence type="predicted"/>
<name>A0A4R7CX09_9SPHI</name>
<accession>A0A4R7CX09</accession>
<evidence type="ECO:0000313" key="1">
    <source>
        <dbReference type="EMBL" id="TDS09800.1"/>
    </source>
</evidence>
<comment type="caution">
    <text evidence="1">The sequence shown here is derived from an EMBL/GenBank/DDBJ whole genome shotgun (WGS) entry which is preliminary data.</text>
</comment>
<keyword evidence="2" id="KW-1185">Reference proteome</keyword>
<dbReference type="Proteomes" id="UP000294752">
    <property type="component" value="Unassembled WGS sequence"/>
</dbReference>
<dbReference type="EMBL" id="SNZV01000010">
    <property type="protein sequence ID" value="TDS09800.1"/>
    <property type="molecule type" value="Genomic_DNA"/>
</dbReference>
<reference evidence="1 2" key="1">
    <citation type="submission" date="2019-03" db="EMBL/GenBank/DDBJ databases">
        <title>Genomic Encyclopedia of Type Strains, Phase III (KMG-III): the genomes of soil and plant-associated and newly described type strains.</title>
        <authorList>
            <person name="Whitman W."/>
        </authorList>
    </citation>
    <scope>NUCLEOTIDE SEQUENCE [LARGE SCALE GENOMIC DNA]</scope>
    <source>
        <strain evidence="1 2">CGMCC 1.12801</strain>
    </source>
</reference>
<gene>
    <name evidence="1" type="ORF">B0I21_11077</name>
</gene>
<protein>
    <submittedName>
        <fullName evidence="1">Uncharacterized protein</fullName>
    </submittedName>
</protein>
<evidence type="ECO:0000313" key="2">
    <source>
        <dbReference type="Proteomes" id="UP000294752"/>
    </source>
</evidence>